<dbReference type="STRING" id="537006.PRABACTJOHN_03646"/>
<evidence type="ECO:0000313" key="6">
    <source>
        <dbReference type="EMBL" id="EEC94979.1"/>
    </source>
</evidence>
<evidence type="ECO:0000256" key="2">
    <source>
        <dbReference type="ARBA" id="ARBA00023015"/>
    </source>
</evidence>
<dbReference type="GeneID" id="93406783"/>
<dbReference type="GO" id="GO:0016987">
    <property type="term" value="F:sigma factor activity"/>
    <property type="evidence" value="ECO:0007669"/>
    <property type="project" value="UniProtKB-KW"/>
</dbReference>
<dbReference type="InterPro" id="IPR013325">
    <property type="entry name" value="RNA_pol_sigma_r2"/>
</dbReference>
<comment type="caution">
    <text evidence="6">The sequence shown here is derived from an EMBL/GenBank/DDBJ whole genome shotgun (WGS) entry which is preliminary data.</text>
</comment>
<dbReference type="InterPro" id="IPR013324">
    <property type="entry name" value="RNA_pol_sigma_r3/r4-like"/>
</dbReference>
<reference evidence="6 7" key="2">
    <citation type="submission" date="2008-10" db="EMBL/GenBank/DDBJ databases">
        <authorList>
            <person name="Fulton L."/>
            <person name="Clifton S."/>
            <person name="Fulton B."/>
            <person name="Xu J."/>
            <person name="Minx P."/>
            <person name="Pepin K.H."/>
            <person name="Johnson M."/>
            <person name="Bhonagiri V."/>
            <person name="Nash W.E."/>
            <person name="Mardis E.R."/>
            <person name="Wilson R.K."/>
        </authorList>
    </citation>
    <scope>NUCLEOTIDE SEQUENCE [LARGE SCALE GENOMIC DNA]</scope>
    <source>
        <strain evidence="6 7">DSM 18315</strain>
    </source>
</reference>
<evidence type="ECO:0000256" key="1">
    <source>
        <dbReference type="ARBA" id="ARBA00010641"/>
    </source>
</evidence>
<dbReference type="EMBL" id="ABYH01000378">
    <property type="protein sequence ID" value="EEC94979.1"/>
    <property type="molecule type" value="Genomic_DNA"/>
</dbReference>
<comment type="similarity">
    <text evidence="1">Belongs to the sigma-70 factor family. ECF subfamily.</text>
</comment>
<sequence>MDILQNKEQTYISYSDEDLFVMMSFREENEMEAQAAFRIFYDRYKDFLWSLCYKVCQNDEELAKDVFMNTMMAVYQNSHTYNASKSKVTTWMSNIAKHEMFDLLDVLKEKRIGEKTFVPLDDNLVVPDIKDDTNIETPEKKALNEALQTLSERERDVLLTYMMYQDGNKHLPDEVTKLLCERYGTTSVNLRKIKQRTLEKVKTHILHNTHLLKS</sequence>
<dbReference type="PANTHER" id="PTHR43133">
    <property type="entry name" value="RNA POLYMERASE ECF-TYPE SIGMA FACTO"/>
    <property type="match status" value="1"/>
</dbReference>
<name>B7BF17_9BACT</name>
<dbReference type="InterPro" id="IPR007627">
    <property type="entry name" value="RNA_pol_sigma70_r2"/>
</dbReference>
<evidence type="ECO:0000259" key="5">
    <source>
        <dbReference type="Pfam" id="PF04542"/>
    </source>
</evidence>
<dbReference type="Proteomes" id="UP000005510">
    <property type="component" value="Unassembled WGS sequence"/>
</dbReference>
<dbReference type="RefSeq" id="WP_008152013.1">
    <property type="nucleotide sequence ID" value="NZ_CP102285.1"/>
</dbReference>
<keyword evidence="3" id="KW-0731">Sigma factor</keyword>
<dbReference type="AlphaFoldDB" id="B7BF17"/>
<dbReference type="PANTHER" id="PTHR43133:SF46">
    <property type="entry name" value="RNA POLYMERASE SIGMA-70 FACTOR ECF SUBFAMILY"/>
    <property type="match status" value="1"/>
</dbReference>
<protein>
    <submittedName>
        <fullName evidence="6">Sigma-70 region 2</fullName>
    </submittedName>
</protein>
<dbReference type="SUPFAM" id="SSF88946">
    <property type="entry name" value="Sigma2 domain of RNA polymerase sigma factors"/>
    <property type="match status" value="1"/>
</dbReference>
<dbReference type="SUPFAM" id="SSF88659">
    <property type="entry name" value="Sigma3 and sigma4 domains of RNA polymerase sigma factors"/>
    <property type="match status" value="1"/>
</dbReference>
<evidence type="ECO:0000313" key="7">
    <source>
        <dbReference type="Proteomes" id="UP000005510"/>
    </source>
</evidence>
<dbReference type="HOGENOM" id="CLU_1287861_0_0_10"/>
<dbReference type="Gene3D" id="1.10.1740.10">
    <property type="match status" value="1"/>
</dbReference>
<dbReference type="InterPro" id="IPR014284">
    <property type="entry name" value="RNA_pol_sigma-70_dom"/>
</dbReference>
<dbReference type="InterPro" id="IPR036388">
    <property type="entry name" value="WH-like_DNA-bd_sf"/>
</dbReference>
<organism evidence="6 7">
    <name type="scientific">Parabacteroides johnsonii DSM 18315</name>
    <dbReference type="NCBI Taxonomy" id="537006"/>
    <lineage>
        <taxon>Bacteria</taxon>
        <taxon>Pseudomonadati</taxon>
        <taxon>Bacteroidota</taxon>
        <taxon>Bacteroidia</taxon>
        <taxon>Bacteroidales</taxon>
        <taxon>Tannerellaceae</taxon>
        <taxon>Parabacteroides</taxon>
    </lineage>
</organism>
<dbReference type="Gene3D" id="1.10.10.10">
    <property type="entry name" value="Winged helix-like DNA-binding domain superfamily/Winged helix DNA-binding domain"/>
    <property type="match status" value="1"/>
</dbReference>
<evidence type="ECO:0000256" key="4">
    <source>
        <dbReference type="ARBA" id="ARBA00023163"/>
    </source>
</evidence>
<keyword evidence="4" id="KW-0804">Transcription</keyword>
<dbReference type="NCBIfam" id="TIGR02937">
    <property type="entry name" value="sigma70-ECF"/>
    <property type="match status" value="1"/>
</dbReference>
<keyword evidence="2" id="KW-0805">Transcription regulation</keyword>
<dbReference type="Pfam" id="PF04542">
    <property type="entry name" value="Sigma70_r2"/>
    <property type="match status" value="1"/>
</dbReference>
<proteinExistence type="inferred from homology"/>
<evidence type="ECO:0000256" key="3">
    <source>
        <dbReference type="ARBA" id="ARBA00023082"/>
    </source>
</evidence>
<accession>B7BF17</accession>
<gene>
    <name evidence="6" type="ORF">PRABACTJOHN_03646</name>
</gene>
<dbReference type="InterPro" id="IPR039425">
    <property type="entry name" value="RNA_pol_sigma-70-like"/>
</dbReference>
<dbReference type="GO" id="GO:0006352">
    <property type="term" value="P:DNA-templated transcription initiation"/>
    <property type="evidence" value="ECO:0007669"/>
    <property type="project" value="InterPro"/>
</dbReference>
<feature type="domain" description="RNA polymerase sigma-70 region 2" evidence="5">
    <location>
        <begin position="40"/>
        <end position="104"/>
    </location>
</feature>
<reference evidence="6 7" key="1">
    <citation type="submission" date="2008-10" db="EMBL/GenBank/DDBJ databases">
        <title>Draft genome sequence of Parabacteroides johnsonii (DSM 18315).</title>
        <authorList>
            <person name="Sudarsanam P."/>
            <person name="Ley R."/>
            <person name="Guruge J."/>
            <person name="Turnbaugh P.J."/>
            <person name="Mahowald M."/>
            <person name="Liep D."/>
            <person name="Gordon J."/>
        </authorList>
    </citation>
    <scope>NUCLEOTIDE SEQUENCE [LARGE SCALE GENOMIC DNA]</scope>
    <source>
        <strain evidence="6 7">DSM 18315</strain>
    </source>
</reference>